<dbReference type="SUPFAM" id="SSF52540">
    <property type="entry name" value="P-loop containing nucleoside triphosphate hydrolases"/>
    <property type="match status" value="1"/>
</dbReference>
<dbReference type="InterPro" id="IPR056789">
    <property type="entry name" value="LRR_R13L1-DRL21"/>
</dbReference>
<evidence type="ECO:0000256" key="3">
    <source>
        <dbReference type="ARBA" id="ARBA00022737"/>
    </source>
</evidence>
<evidence type="ECO:0000313" key="11">
    <source>
        <dbReference type="EMBL" id="CAL4985335.1"/>
    </source>
</evidence>
<dbReference type="InterPro" id="IPR002182">
    <property type="entry name" value="NB-ARC"/>
</dbReference>
<dbReference type="InterPro" id="IPR027417">
    <property type="entry name" value="P-loop_NTPase"/>
</dbReference>
<keyword evidence="2" id="KW-0433">Leucine-rich repeat</keyword>
<dbReference type="InterPro" id="IPR041118">
    <property type="entry name" value="Rx_N"/>
</dbReference>
<keyword evidence="6" id="KW-0067">ATP-binding</keyword>
<evidence type="ECO:0000259" key="8">
    <source>
        <dbReference type="Pfam" id="PF18052"/>
    </source>
</evidence>
<dbReference type="GO" id="GO:0006952">
    <property type="term" value="P:defense response"/>
    <property type="evidence" value="ECO:0007669"/>
    <property type="project" value="UniProtKB-KW"/>
</dbReference>
<dbReference type="Gene3D" id="1.20.5.4130">
    <property type="match status" value="1"/>
</dbReference>
<dbReference type="SUPFAM" id="SSF52058">
    <property type="entry name" value="L domain-like"/>
    <property type="match status" value="2"/>
</dbReference>
<dbReference type="PANTHER" id="PTHR36766">
    <property type="entry name" value="PLANT BROAD-SPECTRUM MILDEW RESISTANCE PROTEIN RPW8"/>
    <property type="match status" value="1"/>
</dbReference>
<dbReference type="Gene3D" id="3.40.50.300">
    <property type="entry name" value="P-loop containing nucleotide triphosphate hydrolases"/>
    <property type="match status" value="1"/>
</dbReference>
<dbReference type="PANTHER" id="PTHR36766:SF70">
    <property type="entry name" value="DISEASE RESISTANCE PROTEIN RGA4"/>
    <property type="match status" value="1"/>
</dbReference>
<dbReference type="Pfam" id="PF23559">
    <property type="entry name" value="WHD_DRP"/>
    <property type="match status" value="1"/>
</dbReference>
<keyword evidence="12" id="KW-1185">Reference proteome</keyword>
<dbReference type="Gene3D" id="1.10.10.10">
    <property type="entry name" value="Winged helix-like DNA-binding domain superfamily/Winged helix DNA-binding domain"/>
    <property type="match status" value="1"/>
</dbReference>
<dbReference type="Pfam" id="PF25019">
    <property type="entry name" value="LRR_R13L1-DRL21"/>
    <property type="match status" value="1"/>
</dbReference>
<evidence type="ECO:0000259" key="9">
    <source>
        <dbReference type="Pfam" id="PF23559"/>
    </source>
</evidence>
<protein>
    <recommendedName>
        <fullName evidence="13">AAA+ ATPase domain-containing protein</fullName>
    </recommendedName>
</protein>
<dbReference type="Pfam" id="PF18052">
    <property type="entry name" value="Rx_N"/>
    <property type="match status" value="1"/>
</dbReference>
<keyword evidence="5" id="KW-0611">Plant defense</keyword>
<feature type="domain" description="NB-ARC" evidence="7">
    <location>
        <begin position="310"/>
        <end position="460"/>
    </location>
</feature>
<dbReference type="PRINTS" id="PR00364">
    <property type="entry name" value="DISEASERSIST"/>
</dbReference>
<evidence type="ECO:0000256" key="4">
    <source>
        <dbReference type="ARBA" id="ARBA00022741"/>
    </source>
</evidence>
<dbReference type="Gene3D" id="3.80.10.10">
    <property type="entry name" value="Ribonuclease Inhibitor"/>
    <property type="match status" value="3"/>
</dbReference>
<evidence type="ECO:0000259" key="10">
    <source>
        <dbReference type="Pfam" id="PF25019"/>
    </source>
</evidence>
<feature type="domain" description="Disease resistance N-terminal" evidence="8">
    <location>
        <begin position="15"/>
        <end position="92"/>
    </location>
</feature>
<keyword evidence="4" id="KW-0547">Nucleotide-binding</keyword>
<evidence type="ECO:0000256" key="2">
    <source>
        <dbReference type="ARBA" id="ARBA00022614"/>
    </source>
</evidence>
<evidence type="ECO:0000313" key="12">
    <source>
        <dbReference type="Proteomes" id="UP001497457"/>
    </source>
</evidence>
<feature type="domain" description="Disease resistance protein winged helix" evidence="9">
    <location>
        <begin position="543"/>
        <end position="611"/>
    </location>
</feature>
<dbReference type="GO" id="GO:0005524">
    <property type="term" value="F:ATP binding"/>
    <property type="evidence" value="ECO:0007669"/>
    <property type="project" value="UniProtKB-KW"/>
</dbReference>
<evidence type="ECO:0000256" key="5">
    <source>
        <dbReference type="ARBA" id="ARBA00022821"/>
    </source>
</evidence>
<sequence length="1552" mass="175680">MEIAVSAARWVVGKALAPVMDGLLEAWAASAGLGPNIDSLKMELLYVQAMLDNSRGREIRSPALQELLHKLRQLAYGAEDVLDELDYFRIQDELQGTYETTGDDVDARCAIRDLRHAAKAVAKQLVGLCSCGSRPPAASLTSDDDDDDGEPGQPEATCCVCAACWKMARRNASLSHTVRNAGKLFPFPSFLPAESSGMTDRITPAPRLEFDRVEMSKRMKAIVDELKPLCKMVSTILNLDLLDSNRSIAQDIAANLLTERGRTPLLPPKNIAKSRSITTSDIMEPNFFGREIETNKVIDVITKGDDCCVNDLTVIPIVGLGGMGKTTLARHIYKKVEKYFDVKIWVCVSVNFSVTRLTREIAESIQSEKSGNPENLIEQGLKSKRFLLVLDDMWNCGDRDEWNRLLAPLRKAQTKGSIILVTTRSPALSQLVKTTDAVELEGLDDASFWNLFISYVFDNDESKNELLLEIGRKIVKKLKGSPLAAKTVGRLLRNHLDTNHWERVLHSKEWELQTGDHDIIPALKLSYDYLPFHLQQCFSYCCLFPEDYGFSRWELVQLWIGLDILPSYGHGKNNEDIGKNCLNDLVDHGFFKEDKIYGRPRYTIHDLLRDLGLNTASRECLSIDHANVGSVEIWPSVRHLSIIIDGADGSDGIITDENFLRELRVLKKKLKVEKLQTLMIFGKLDECFNSFLRWLILKANGLRVLHLSEMIPHMEFSALHLRYLRLGRINTREMHLPSMLSRLYLLRILYLQQEWKQSLSLPRDTSNLIKLHHLFTMNDVDHSQICNVGKMNMLQELKRFEVNKEGNGFELKQLGNLAELRVLGIYNLEKVHTKEEATQAQLINKIYLHSLTLDWHAEAPINERDMDGEIIERLKPCRNLKILRIRGHGSHYCPTWLGCKLSVKALEYVHLDGVDWKDRPWLGHMSMLHSLTLQNMSTLKEFSPAHLGSMSEQNFRNLTRLELIELQGLEKWDLGNTLHSFSQLENLIIRKCPQLSSLPFVDDICYPPMPNEDGKRHSWFPNLQWLEVENCPKVVSLPPVPWTKTLRFVKIKDVGSPLLHSLKYSKLFSDKELEIAGNQELQTLDEVLVFSNLADLRNLCIRDCPPLEVKHLQMLILLKKLEVNSHHVFVPLESEGKVDSHFPVEVLGIVSKHTTGKELSQLLSHFPKLSSLQIKCNKIKWLGVHVDQEKTPLPLDPSSSSWTFDRVCRWIKDKVGYTQETTHGQQQLASAVEQKETDIQDGLLLLPAHLSDSLQSLIIYSMCPELMLVVPPFLLDSQDASTSEPEIRFGGEGVGLGPGLRALCGLQKLIIHSCSKFLSAYNTSSPASFHPFPSSLQYLNLIDVGPMGTLEPLSNLISLTELFIRDCGEDFRGMGLWTLIAHGQLTKLSVFGCPKFFVCSDLMRGRKDEEDQEQLLHRSLKLRELDTDDVAGVLAVPICTLLSSFLTNLALQGDKEMKHFTKEQEKALMCLSSLQELRFLFFKKLQCLPAGLHTLGSLKILCIRVCPVLSSLPKDGLPSSLQELDVNCTRNKELIKQCKNFVRNRPQIKLIL</sequence>
<comment type="similarity">
    <text evidence="1">Belongs to the disease resistance NB-LRR family.</text>
</comment>
<dbReference type="EMBL" id="OZ075132">
    <property type="protein sequence ID" value="CAL4985335.1"/>
    <property type="molecule type" value="Genomic_DNA"/>
</dbReference>
<proteinExistence type="inferred from homology"/>
<dbReference type="InterPro" id="IPR058922">
    <property type="entry name" value="WHD_DRP"/>
</dbReference>
<organism evidence="11 12">
    <name type="scientific">Urochloa decumbens</name>
    <dbReference type="NCBI Taxonomy" id="240449"/>
    <lineage>
        <taxon>Eukaryota</taxon>
        <taxon>Viridiplantae</taxon>
        <taxon>Streptophyta</taxon>
        <taxon>Embryophyta</taxon>
        <taxon>Tracheophyta</taxon>
        <taxon>Spermatophyta</taxon>
        <taxon>Magnoliopsida</taxon>
        <taxon>Liliopsida</taxon>
        <taxon>Poales</taxon>
        <taxon>Poaceae</taxon>
        <taxon>PACMAD clade</taxon>
        <taxon>Panicoideae</taxon>
        <taxon>Panicodae</taxon>
        <taxon>Paniceae</taxon>
        <taxon>Melinidinae</taxon>
        <taxon>Urochloa</taxon>
    </lineage>
</organism>
<feature type="domain" description="R13L1/DRL21-like LRR repeat region" evidence="10">
    <location>
        <begin position="811"/>
        <end position="936"/>
    </location>
</feature>
<keyword evidence="3" id="KW-0677">Repeat</keyword>
<gene>
    <name evidence="11" type="ORF">URODEC1_LOCUS57901</name>
</gene>
<accession>A0ABC9AV48</accession>
<dbReference type="GO" id="GO:0051707">
    <property type="term" value="P:response to other organism"/>
    <property type="evidence" value="ECO:0007669"/>
    <property type="project" value="UniProtKB-ARBA"/>
</dbReference>
<reference evidence="11 12" key="2">
    <citation type="submission" date="2024-10" db="EMBL/GenBank/DDBJ databases">
        <authorList>
            <person name="Ryan C."/>
        </authorList>
    </citation>
    <scope>NUCLEOTIDE SEQUENCE [LARGE SCALE GENOMIC DNA]</scope>
</reference>
<dbReference type="Proteomes" id="UP001497457">
    <property type="component" value="Chromosome 22rd"/>
</dbReference>
<evidence type="ECO:0000256" key="1">
    <source>
        <dbReference type="ARBA" id="ARBA00008894"/>
    </source>
</evidence>
<name>A0ABC9AV48_9POAL</name>
<dbReference type="Pfam" id="PF00931">
    <property type="entry name" value="NB-ARC"/>
    <property type="match status" value="1"/>
</dbReference>
<reference evidence="12" key="1">
    <citation type="submission" date="2024-06" db="EMBL/GenBank/DDBJ databases">
        <authorList>
            <person name="Ryan C."/>
        </authorList>
    </citation>
    <scope>NUCLEOTIDE SEQUENCE [LARGE SCALE GENOMIC DNA]</scope>
</reference>
<evidence type="ECO:0000259" key="7">
    <source>
        <dbReference type="Pfam" id="PF00931"/>
    </source>
</evidence>
<evidence type="ECO:0008006" key="13">
    <source>
        <dbReference type="Google" id="ProtNLM"/>
    </source>
</evidence>
<evidence type="ECO:0000256" key="6">
    <source>
        <dbReference type="ARBA" id="ARBA00022840"/>
    </source>
</evidence>
<dbReference type="InterPro" id="IPR036388">
    <property type="entry name" value="WH-like_DNA-bd_sf"/>
</dbReference>
<dbReference type="InterPro" id="IPR032675">
    <property type="entry name" value="LRR_dom_sf"/>
</dbReference>